<dbReference type="Proteomes" id="UP000632828">
    <property type="component" value="Unassembled WGS sequence"/>
</dbReference>
<sequence>MSVLDHLRDYRVVKATLPLEGGKHVHRDGVARLTSGLQFEITFLPDQLEQLALDKETTCLIRLDVAGEHQSITARIVDQPTPERLLLEQVESFVHKQKREYFRIDADLSVSYWVIDEANPVASSVASSVNISGGGIRLPVTQKLLEGARVGFEIVIDEPAAVIACVGEVVAYYDNGDGPTAAFKFIGLEEEDQDAIVSFCLAEQRKQLRLKVKVIGPPLQE</sequence>
<proteinExistence type="predicted"/>
<reference evidence="2" key="1">
    <citation type="submission" date="2020-09" db="EMBL/GenBank/DDBJ databases">
        <title>Pelobacter alkaliphilus sp. nov., a novel anaerobic arsenate-reducing bacterium from terrestrial mud volcano.</title>
        <authorList>
            <person name="Khomyakova M.A."/>
            <person name="Merkel A.Y."/>
            <person name="Slobodkin A.I."/>
        </authorList>
    </citation>
    <scope>NUCLEOTIDE SEQUENCE</scope>
    <source>
        <strain evidence="2">M08fum</strain>
    </source>
</reference>
<evidence type="ECO:0000313" key="3">
    <source>
        <dbReference type="Proteomes" id="UP000632828"/>
    </source>
</evidence>
<dbReference type="RefSeq" id="WP_191156702.1">
    <property type="nucleotide sequence ID" value="NZ_JACWUN010000013.1"/>
</dbReference>
<evidence type="ECO:0000259" key="1">
    <source>
        <dbReference type="Pfam" id="PF07238"/>
    </source>
</evidence>
<gene>
    <name evidence="2" type="ORF">ICT70_11370</name>
</gene>
<evidence type="ECO:0000313" key="2">
    <source>
        <dbReference type="EMBL" id="MBD1401275.1"/>
    </source>
</evidence>
<feature type="domain" description="PilZ" evidence="1">
    <location>
        <begin position="97"/>
        <end position="201"/>
    </location>
</feature>
<name>A0A8J6QSY4_9BACT</name>
<dbReference type="EMBL" id="JACWUN010000013">
    <property type="protein sequence ID" value="MBD1401275.1"/>
    <property type="molecule type" value="Genomic_DNA"/>
</dbReference>
<organism evidence="2 3">
    <name type="scientific">Pelovirga terrestris</name>
    <dbReference type="NCBI Taxonomy" id="2771352"/>
    <lineage>
        <taxon>Bacteria</taxon>
        <taxon>Pseudomonadati</taxon>
        <taxon>Thermodesulfobacteriota</taxon>
        <taxon>Desulfuromonadia</taxon>
        <taxon>Geobacterales</taxon>
        <taxon>Geobacteraceae</taxon>
        <taxon>Pelovirga</taxon>
    </lineage>
</organism>
<keyword evidence="3" id="KW-1185">Reference proteome</keyword>
<accession>A0A8J6QSY4</accession>
<dbReference type="GO" id="GO:0035438">
    <property type="term" value="F:cyclic-di-GMP binding"/>
    <property type="evidence" value="ECO:0007669"/>
    <property type="project" value="InterPro"/>
</dbReference>
<comment type="caution">
    <text evidence="2">The sequence shown here is derived from an EMBL/GenBank/DDBJ whole genome shotgun (WGS) entry which is preliminary data.</text>
</comment>
<dbReference type="Pfam" id="PF07238">
    <property type="entry name" value="PilZ"/>
    <property type="match status" value="1"/>
</dbReference>
<dbReference type="AlphaFoldDB" id="A0A8J6QSY4"/>
<dbReference type="Gene3D" id="2.40.10.220">
    <property type="entry name" value="predicted glycosyltransferase like domains"/>
    <property type="match status" value="1"/>
</dbReference>
<dbReference type="InterPro" id="IPR009875">
    <property type="entry name" value="PilZ_domain"/>
</dbReference>
<protein>
    <submittedName>
        <fullName evidence="2">PilZ domain-containing protein</fullName>
    </submittedName>
</protein>